<evidence type="ECO:0000256" key="2">
    <source>
        <dbReference type="ARBA" id="ARBA00008837"/>
    </source>
</evidence>
<protein>
    <recommendedName>
        <fullName evidence="4">Elongator complex protein 6</fullName>
    </recommendedName>
</protein>
<name>A0A077WPM4_9FUNG</name>
<dbReference type="GO" id="GO:0002098">
    <property type="term" value="P:tRNA wobble uridine modification"/>
    <property type="evidence" value="ECO:0007669"/>
    <property type="project" value="InterPro"/>
</dbReference>
<dbReference type="CDD" id="cd19495">
    <property type="entry name" value="Elp6"/>
    <property type="match status" value="1"/>
</dbReference>
<dbReference type="PANTHER" id="PTHR16184:SF6">
    <property type="entry name" value="ELONGATOR COMPLEX PROTEIN 6"/>
    <property type="match status" value="1"/>
</dbReference>
<dbReference type="Gene3D" id="3.40.50.300">
    <property type="entry name" value="P-loop containing nucleotide triphosphate hydrolases"/>
    <property type="match status" value="1"/>
</dbReference>
<dbReference type="InterPro" id="IPR018627">
    <property type="entry name" value="ELP6"/>
</dbReference>
<evidence type="ECO:0008006" key="4">
    <source>
        <dbReference type="Google" id="ProtNLM"/>
    </source>
</evidence>
<dbReference type="PANTHER" id="PTHR16184">
    <property type="entry name" value="ELONGATOR COMPLEX PROTEIN 6"/>
    <property type="match status" value="1"/>
</dbReference>
<evidence type="ECO:0000313" key="3">
    <source>
        <dbReference type="EMBL" id="CDS09059.1"/>
    </source>
</evidence>
<sequence>MGYPTLDAALAFPNNLLPSQSHIVITDCLNANANFLIHHFIGNQLKADRKVILVGLSQIFNHYFHIGRKLGINLQAYKQSGLLCFIDGLTHLNPYAQGSPYPPAKTPTTPTSVLDTSSNDTMGALKSFYDVIELQVSAAAKENRHPLLVLDDASVLLSSGFGLEAVQHFIQKLQVMMSRADGALVTVIHADEQGAEDPEQDAFCRLVMMNASHVLQVEALNSGLARDVHGQLSILHGAQQVLPNTSATVVQSMHFKIADNNVEFFAKGISKGVL</sequence>
<evidence type="ECO:0000256" key="1">
    <source>
        <dbReference type="ARBA" id="ARBA00005043"/>
    </source>
</evidence>
<comment type="pathway">
    <text evidence="1">tRNA modification; 5-methoxycarbonylmethyl-2-thiouridine-tRNA biosynthesis.</text>
</comment>
<dbReference type="OrthoDB" id="9995306at2759"/>
<comment type="similarity">
    <text evidence="2">Belongs to the ELP6 family.</text>
</comment>
<dbReference type="InterPro" id="IPR027417">
    <property type="entry name" value="P-loop_NTPase"/>
</dbReference>
<dbReference type="Pfam" id="PF09807">
    <property type="entry name" value="ELP6"/>
    <property type="match status" value="1"/>
</dbReference>
<dbReference type="EMBL" id="LK023329">
    <property type="protein sequence ID" value="CDS09059.1"/>
    <property type="molecule type" value="Genomic_DNA"/>
</dbReference>
<accession>A0A077WPM4</accession>
<proteinExistence type="inferred from homology"/>
<reference evidence="3" key="1">
    <citation type="journal article" date="2014" name="Genome Announc.">
        <title>De novo whole-genome sequence and genome annotation of Lichtheimia ramosa.</title>
        <authorList>
            <person name="Linde J."/>
            <person name="Schwartze V."/>
            <person name="Binder U."/>
            <person name="Lass-Florl C."/>
            <person name="Voigt K."/>
            <person name="Horn F."/>
        </authorList>
    </citation>
    <scope>NUCLEOTIDE SEQUENCE</scope>
    <source>
        <strain evidence="3">JMRC FSU:6197</strain>
    </source>
</reference>
<dbReference type="AlphaFoldDB" id="A0A077WPM4"/>
<dbReference type="GO" id="GO:0033588">
    <property type="term" value="C:elongator holoenzyme complex"/>
    <property type="evidence" value="ECO:0007669"/>
    <property type="project" value="InterPro"/>
</dbReference>
<gene>
    <name evidence="3" type="ORF">LRAMOSA10419</name>
</gene>
<dbReference type="UniPathway" id="UPA00988"/>
<organism evidence="3">
    <name type="scientific">Lichtheimia ramosa</name>
    <dbReference type="NCBI Taxonomy" id="688394"/>
    <lineage>
        <taxon>Eukaryota</taxon>
        <taxon>Fungi</taxon>
        <taxon>Fungi incertae sedis</taxon>
        <taxon>Mucoromycota</taxon>
        <taxon>Mucoromycotina</taxon>
        <taxon>Mucoromycetes</taxon>
        <taxon>Mucorales</taxon>
        <taxon>Lichtheimiaceae</taxon>
        <taxon>Lichtheimia</taxon>
    </lineage>
</organism>